<proteinExistence type="predicted"/>
<evidence type="ECO:0000313" key="1">
    <source>
        <dbReference type="EMBL" id="PHT41443.1"/>
    </source>
</evidence>
<name>A0A2G2W878_CAPBA</name>
<organism evidence="1 2">
    <name type="scientific">Capsicum baccatum</name>
    <name type="common">Peruvian pepper</name>
    <dbReference type="NCBI Taxonomy" id="33114"/>
    <lineage>
        <taxon>Eukaryota</taxon>
        <taxon>Viridiplantae</taxon>
        <taxon>Streptophyta</taxon>
        <taxon>Embryophyta</taxon>
        <taxon>Tracheophyta</taxon>
        <taxon>Spermatophyta</taxon>
        <taxon>Magnoliopsida</taxon>
        <taxon>eudicotyledons</taxon>
        <taxon>Gunneridae</taxon>
        <taxon>Pentapetalae</taxon>
        <taxon>asterids</taxon>
        <taxon>lamiids</taxon>
        <taxon>Solanales</taxon>
        <taxon>Solanaceae</taxon>
        <taxon>Solanoideae</taxon>
        <taxon>Capsiceae</taxon>
        <taxon>Capsicum</taxon>
    </lineage>
</organism>
<reference evidence="1 2" key="1">
    <citation type="journal article" date="2017" name="Genome Biol.">
        <title>New reference genome sequences of hot pepper reveal the massive evolution of plant disease-resistance genes by retroduplication.</title>
        <authorList>
            <person name="Kim S."/>
            <person name="Park J."/>
            <person name="Yeom S.I."/>
            <person name="Kim Y.M."/>
            <person name="Seo E."/>
            <person name="Kim K.T."/>
            <person name="Kim M.S."/>
            <person name="Lee J.M."/>
            <person name="Cheong K."/>
            <person name="Shin H.S."/>
            <person name="Kim S.B."/>
            <person name="Han K."/>
            <person name="Lee J."/>
            <person name="Park M."/>
            <person name="Lee H.A."/>
            <person name="Lee H.Y."/>
            <person name="Lee Y."/>
            <person name="Oh S."/>
            <person name="Lee J.H."/>
            <person name="Choi E."/>
            <person name="Choi E."/>
            <person name="Lee S.E."/>
            <person name="Jeon J."/>
            <person name="Kim H."/>
            <person name="Choi G."/>
            <person name="Song H."/>
            <person name="Lee J."/>
            <person name="Lee S.C."/>
            <person name="Kwon J.K."/>
            <person name="Lee H.Y."/>
            <person name="Koo N."/>
            <person name="Hong Y."/>
            <person name="Kim R.W."/>
            <person name="Kang W.H."/>
            <person name="Huh J.H."/>
            <person name="Kang B.C."/>
            <person name="Yang T.J."/>
            <person name="Lee Y.H."/>
            <person name="Bennetzen J.L."/>
            <person name="Choi D."/>
        </authorList>
    </citation>
    <scope>NUCLEOTIDE SEQUENCE [LARGE SCALE GENOMIC DNA]</scope>
    <source>
        <strain evidence="2">cv. PBC81</strain>
    </source>
</reference>
<reference evidence="2" key="2">
    <citation type="journal article" date="2017" name="J. Anim. Genet.">
        <title>Multiple reference genome sequences of hot pepper reveal the massive evolution of plant disease resistance genes by retroduplication.</title>
        <authorList>
            <person name="Kim S."/>
            <person name="Park J."/>
            <person name="Yeom S.-I."/>
            <person name="Kim Y.-M."/>
            <person name="Seo E."/>
            <person name="Kim K.-T."/>
            <person name="Kim M.-S."/>
            <person name="Lee J.M."/>
            <person name="Cheong K."/>
            <person name="Shin H.-S."/>
            <person name="Kim S.-B."/>
            <person name="Han K."/>
            <person name="Lee J."/>
            <person name="Park M."/>
            <person name="Lee H.-A."/>
            <person name="Lee H.-Y."/>
            <person name="Lee Y."/>
            <person name="Oh S."/>
            <person name="Lee J.H."/>
            <person name="Choi E."/>
            <person name="Choi E."/>
            <person name="Lee S.E."/>
            <person name="Jeon J."/>
            <person name="Kim H."/>
            <person name="Choi G."/>
            <person name="Song H."/>
            <person name="Lee J."/>
            <person name="Lee S.-C."/>
            <person name="Kwon J.-K."/>
            <person name="Lee H.-Y."/>
            <person name="Koo N."/>
            <person name="Hong Y."/>
            <person name="Kim R.W."/>
            <person name="Kang W.-H."/>
            <person name="Huh J.H."/>
            <person name="Kang B.-C."/>
            <person name="Yang T.-J."/>
            <person name="Lee Y.-H."/>
            <person name="Bennetzen J.L."/>
            <person name="Choi D."/>
        </authorList>
    </citation>
    <scope>NUCLEOTIDE SEQUENCE [LARGE SCALE GENOMIC DNA]</scope>
    <source>
        <strain evidence="2">cv. PBC81</strain>
    </source>
</reference>
<gene>
    <name evidence="1" type="ORF">CQW23_20297</name>
</gene>
<dbReference type="EMBL" id="MLFT02000008">
    <property type="protein sequence ID" value="PHT41443.1"/>
    <property type="molecule type" value="Genomic_DNA"/>
</dbReference>
<protein>
    <submittedName>
        <fullName evidence="1">Uncharacterized protein</fullName>
    </submittedName>
</protein>
<dbReference type="AlphaFoldDB" id="A0A2G2W878"/>
<comment type="caution">
    <text evidence="1">The sequence shown here is derived from an EMBL/GenBank/DDBJ whole genome shotgun (WGS) entry which is preliminary data.</text>
</comment>
<keyword evidence="2" id="KW-1185">Reference proteome</keyword>
<sequence>MAGKKRSGFSFCGLFKSKYSGRREDNYWRDDYVKAYKVWPSDEDRGQWVADPGKKRSGFSFLGMFKSKNSSRRDNQDYYLREDCMKAYKVWPSDEDRGQWVADPGIDNKAALFISNRTAKWSNVPES</sequence>
<accession>A0A2G2W878</accession>
<evidence type="ECO:0000313" key="2">
    <source>
        <dbReference type="Proteomes" id="UP000224567"/>
    </source>
</evidence>
<dbReference type="Proteomes" id="UP000224567">
    <property type="component" value="Unassembled WGS sequence"/>
</dbReference>
<dbReference type="PANTHER" id="PTHR33511">
    <property type="entry name" value="OS06G0632400 PROTEIN"/>
    <property type="match status" value="1"/>
</dbReference>
<dbReference type="OrthoDB" id="654716at2759"/>